<dbReference type="AlphaFoldDB" id="A0A9D1KP53"/>
<gene>
    <name evidence="3" type="ORF">IAA98_10515</name>
</gene>
<sequence length="544" mass="61064">MAKLIGRELRTDEIGIPAEAKIGALATEFVTAFAEEQGDLEPTQAIQIEFERDRRRVIVRYRSPNRWGSPRSGWAAYTMAEHPEIAGPLDERWNIASEEERQAQQMMRDQTDSYASLREQIEDSQMFLDEVRARVVPASDQAEVERYRHQNGDEAVTEWIDHAAFIAEGGFLELHARLFELQYTRGDDLPTLVRRLEEWHRDTMRAFRLFEHRAGTTEFATPTHHREYFAIKTCVDLIFVATVLGRADIAREILDHPAISHLPYRQFDSLAVAHGVPQDSDLHADRSNVWHEDPRSRLWLKVAASTPGRRQAAFTKFVRSWREELAKKRWRQTWNWEGAMLAVLFDLDDSEVRDTAGYPADLVDCARSQGVPALAPGVRLPGPWKKPTPPKVLEPARTRDPLTSHTEGDELPLADFATLLTPVDGDPVPATDLDALLDAAVETGTIHLVDSSAIDRTELGEMLQLTCRIAGLPSPGRIPAQIPKSTPKALTKFDTWLESVGVRLLQVDVDSGDHFIAPVLAADHAAIAGRTCAGVRLISADQIR</sequence>
<name>A0A9D1KP53_9ACTN</name>
<dbReference type="EMBL" id="DVLP01000310">
    <property type="protein sequence ID" value="HIT76008.1"/>
    <property type="molecule type" value="Genomic_DNA"/>
</dbReference>
<evidence type="ECO:0000313" key="3">
    <source>
        <dbReference type="EMBL" id="HIT76008.1"/>
    </source>
</evidence>
<dbReference type="Gene3D" id="1.10.3920.10">
    <property type="entry name" value="PA2201 C-terminal domain-like"/>
    <property type="match status" value="1"/>
</dbReference>
<protein>
    <submittedName>
        <fullName evidence="3">DUF1911 domain-containing protein</fullName>
    </submittedName>
</protein>
<dbReference type="Pfam" id="PF08929">
    <property type="entry name" value="PoNi_C"/>
    <property type="match status" value="1"/>
</dbReference>
<comment type="caution">
    <text evidence="3">The sequence shown here is derived from an EMBL/GenBank/DDBJ whole genome shotgun (WGS) entry which is preliminary data.</text>
</comment>
<reference evidence="3" key="2">
    <citation type="journal article" date="2021" name="PeerJ">
        <title>Extensive microbial diversity within the chicken gut microbiome revealed by metagenomics and culture.</title>
        <authorList>
            <person name="Gilroy R."/>
            <person name="Ravi A."/>
            <person name="Getino M."/>
            <person name="Pursley I."/>
            <person name="Horton D.L."/>
            <person name="Alikhan N.F."/>
            <person name="Baker D."/>
            <person name="Gharbi K."/>
            <person name="Hall N."/>
            <person name="Watson M."/>
            <person name="Adriaenssens E.M."/>
            <person name="Foster-Nyarko E."/>
            <person name="Jarju S."/>
            <person name="Secka A."/>
            <person name="Antonio M."/>
            <person name="Oren A."/>
            <person name="Chaudhuri R.R."/>
            <person name="La Ragione R."/>
            <person name="Hildebrand F."/>
            <person name="Pallen M.J."/>
        </authorList>
    </citation>
    <scope>NUCLEOTIDE SEQUENCE</scope>
    <source>
        <strain evidence="3">ChiGjej1B1-24693</strain>
    </source>
</reference>
<dbReference type="InterPro" id="IPR028983">
    <property type="entry name" value="PA2201-like_C"/>
</dbReference>
<dbReference type="Proteomes" id="UP000886842">
    <property type="component" value="Unassembled WGS sequence"/>
</dbReference>
<proteinExistence type="predicted"/>
<evidence type="ECO:0000256" key="1">
    <source>
        <dbReference type="SAM" id="MobiDB-lite"/>
    </source>
</evidence>
<reference evidence="3" key="1">
    <citation type="submission" date="2020-10" db="EMBL/GenBank/DDBJ databases">
        <authorList>
            <person name="Gilroy R."/>
        </authorList>
    </citation>
    <scope>NUCLEOTIDE SEQUENCE</scope>
    <source>
        <strain evidence="3">ChiGjej1B1-24693</strain>
    </source>
</reference>
<accession>A0A9D1KP53</accession>
<feature type="domain" description="PoNi C-terminal" evidence="2">
    <location>
        <begin position="286"/>
        <end position="362"/>
    </location>
</feature>
<dbReference type="SUPFAM" id="SSF140731">
    <property type="entry name" value="PA2201 C-terminal domain-like"/>
    <property type="match status" value="1"/>
</dbReference>
<evidence type="ECO:0000259" key="2">
    <source>
        <dbReference type="Pfam" id="PF08929"/>
    </source>
</evidence>
<evidence type="ECO:0000313" key="4">
    <source>
        <dbReference type="Proteomes" id="UP000886842"/>
    </source>
</evidence>
<feature type="compositionally biased region" description="Basic and acidic residues" evidence="1">
    <location>
        <begin position="394"/>
        <end position="408"/>
    </location>
</feature>
<dbReference type="InterPro" id="IPR015025">
    <property type="entry name" value="PoNi_C"/>
</dbReference>
<feature type="region of interest" description="Disordered" evidence="1">
    <location>
        <begin position="377"/>
        <end position="408"/>
    </location>
</feature>
<organism evidence="3 4">
    <name type="scientific">Candidatus Avipropionibacterium avicola</name>
    <dbReference type="NCBI Taxonomy" id="2840701"/>
    <lineage>
        <taxon>Bacteria</taxon>
        <taxon>Bacillati</taxon>
        <taxon>Actinomycetota</taxon>
        <taxon>Actinomycetes</taxon>
        <taxon>Propionibacteriales</taxon>
        <taxon>Propionibacteriaceae</taxon>
        <taxon>Propionibacteriaceae incertae sedis</taxon>
        <taxon>Candidatus Avipropionibacterium</taxon>
    </lineage>
</organism>